<dbReference type="InterPro" id="IPR020472">
    <property type="entry name" value="WD40_PAC1"/>
</dbReference>
<dbReference type="PANTHER" id="PTHR43979:SF1">
    <property type="entry name" value="PRE-MRNA-PROCESSING FACTOR 17"/>
    <property type="match status" value="1"/>
</dbReference>
<feature type="repeat" description="WD" evidence="9">
    <location>
        <begin position="629"/>
        <end position="658"/>
    </location>
</feature>
<gene>
    <name evidence="11" type="ORF">BC938DRAFT_477401</name>
</gene>
<keyword evidence="2 9" id="KW-0853">WD repeat</keyword>
<dbReference type="SMART" id="SM00320">
    <property type="entry name" value="WD40"/>
    <property type="match status" value="7"/>
</dbReference>
<dbReference type="PROSITE" id="PS50082">
    <property type="entry name" value="WD_REPEATS_2"/>
    <property type="match status" value="5"/>
</dbReference>
<evidence type="ECO:0000256" key="6">
    <source>
        <dbReference type="ARBA" id="ARBA00023187"/>
    </source>
</evidence>
<evidence type="ECO:0000256" key="9">
    <source>
        <dbReference type="PROSITE-ProRule" id="PRU00221"/>
    </source>
</evidence>
<feature type="repeat" description="WD" evidence="9">
    <location>
        <begin position="527"/>
        <end position="559"/>
    </location>
</feature>
<evidence type="ECO:0000256" key="8">
    <source>
        <dbReference type="ARBA" id="ARBA00068146"/>
    </source>
</evidence>
<dbReference type="Gene3D" id="2.130.10.10">
    <property type="entry name" value="YVTN repeat-like/Quinoprotein amine dehydrogenase"/>
    <property type="match status" value="1"/>
</dbReference>
<keyword evidence="12" id="KW-1185">Reference proteome</keyword>
<comment type="subcellular location">
    <subcellularLocation>
        <location evidence="1">Nucleus</location>
    </subcellularLocation>
</comment>
<dbReference type="Proteomes" id="UP000274822">
    <property type="component" value="Unassembled WGS sequence"/>
</dbReference>
<keyword evidence="3" id="KW-0507">mRNA processing</keyword>
<evidence type="ECO:0000256" key="10">
    <source>
        <dbReference type="SAM" id="MobiDB-lite"/>
    </source>
</evidence>
<name>A0A433QYX5_9FUNG</name>
<keyword evidence="7" id="KW-0539">Nucleus</keyword>
<feature type="repeat" description="WD" evidence="9">
    <location>
        <begin position="378"/>
        <end position="412"/>
    </location>
</feature>
<accession>A0A433QYX5</accession>
<evidence type="ECO:0000256" key="7">
    <source>
        <dbReference type="ARBA" id="ARBA00023242"/>
    </source>
</evidence>
<evidence type="ECO:0000313" key="11">
    <source>
        <dbReference type="EMBL" id="RUS34951.1"/>
    </source>
</evidence>
<keyword evidence="4" id="KW-0747">Spliceosome</keyword>
<evidence type="ECO:0000256" key="3">
    <source>
        <dbReference type="ARBA" id="ARBA00022664"/>
    </source>
</evidence>
<dbReference type="InterPro" id="IPR032847">
    <property type="entry name" value="PRPF17"/>
</dbReference>
<dbReference type="InterPro" id="IPR036322">
    <property type="entry name" value="WD40_repeat_dom_sf"/>
</dbReference>
<organism evidence="11 12">
    <name type="scientific">Jimgerdemannia flammicorona</name>
    <dbReference type="NCBI Taxonomy" id="994334"/>
    <lineage>
        <taxon>Eukaryota</taxon>
        <taxon>Fungi</taxon>
        <taxon>Fungi incertae sedis</taxon>
        <taxon>Mucoromycota</taxon>
        <taxon>Mucoromycotina</taxon>
        <taxon>Endogonomycetes</taxon>
        <taxon>Endogonales</taxon>
        <taxon>Endogonaceae</taxon>
        <taxon>Jimgerdemannia</taxon>
    </lineage>
</organism>
<reference evidence="11 12" key="1">
    <citation type="journal article" date="2018" name="New Phytol.">
        <title>Phylogenomics of Endogonaceae and evolution of mycorrhizas within Mucoromycota.</title>
        <authorList>
            <person name="Chang Y."/>
            <person name="Desiro A."/>
            <person name="Na H."/>
            <person name="Sandor L."/>
            <person name="Lipzen A."/>
            <person name="Clum A."/>
            <person name="Barry K."/>
            <person name="Grigoriev I.V."/>
            <person name="Martin F.M."/>
            <person name="Stajich J.E."/>
            <person name="Smith M.E."/>
            <person name="Bonito G."/>
            <person name="Spatafora J.W."/>
        </authorList>
    </citation>
    <scope>NUCLEOTIDE SEQUENCE [LARGE SCALE GENOMIC DNA]</scope>
    <source>
        <strain evidence="11 12">AD002</strain>
    </source>
</reference>
<dbReference type="EMBL" id="RBNJ01000275">
    <property type="protein sequence ID" value="RUS34951.1"/>
    <property type="molecule type" value="Genomic_DNA"/>
</dbReference>
<evidence type="ECO:0000256" key="4">
    <source>
        <dbReference type="ARBA" id="ARBA00022728"/>
    </source>
</evidence>
<dbReference type="FunFam" id="2.130.10.10:FF:000034">
    <property type="entry name" value="Pre-mRNA-processing factor 17, putative"/>
    <property type="match status" value="1"/>
</dbReference>
<dbReference type="Pfam" id="PF00400">
    <property type="entry name" value="WD40"/>
    <property type="match status" value="5"/>
</dbReference>
<proteinExistence type="predicted"/>
<dbReference type="CDD" id="cd00200">
    <property type="entry name" value="WD40"/>
    <property type="match status" value="1"/>
</dbReference>
<dbReference type="SUPFAM" id="SSF50978">
    <property type="entry name" value="WD40 repeat-like"/>
    <property type="match status" value="1"/>
</dbReference>
<feature type="region of interest" description="Disordered" evidence="10">
    <location>
        <begin position="252"/>
        <end position="274"/>
    </location>
</feature>
<dbReference type="GO" id="GO:0000398">
    <property type="term" value="P:mRNA splicing, via spliceosome"/>
    <property type="evidence" value="ECO:0007669"/>
    <property type="project" value="InterPro"/>
</dbReference>
<protein>
    <recommendedName>
        <fullName evidence="8">Pre-mRNA-processing factor 17</fullName>
    </recommendedName>
</protein>
<dbReference type="InterPro" id="IPR019775">
    <property type="entry name" value="WD40_repeat_CS"/>
</dbReference>
<dbReference type="GO" id="GO:0003729">
    <property type="term" value="F:mRNA binding"/>
    <property type="evidence" value="ECO:0007669"/>
    <property type="project" value="TreeGrafter"/>
</dbReference>
<dbReference type="PRINTS" id="PR00320">
    <property type="entry name" value="GPROTEINBRPT"/>
</dbReference>
<dbReference type="GO" id="GO:0071013">
    <property type="term" value="C:catalytic step 2 spliceosome"/>
    <property type="evidence" value="ECO:0007669"/>
    <property type="project" value="InterPro"/>
</dbReference>
<keyword evidence="6" id="KW-0508">mRNA splicing</keyword>
<dbReference type="InterPro" id="IPR015943">
    <property type="entry name" value="WD40/YVTN_repeat-like_dom_sf"/>
</dbReference>
<comment type="caution">
    <text evidence="11">The sequence shown here is derived from an EMBL/GenBank/DDBJ whole genome shotgun (WGS) entry which is preliminary data.</text>
</comment>
<keyword evidence="5" id="KW-0677">Repeat</keyword>
<dbReference type="PANTHER" id="PTHR43979">
    <property type="entry name" value="PRE-MRNA-PROCESSING FACTOR 17"/>
    <property type="match status" value="1"/>
</dbReference>
<evidence type="ECO:0000313" key="12">
    <source>
        <dbReference type="Proteomes" id="UP000274822"/>
    </source>
</evidence>
<dbReference type="PROSITE" id="PS50294">
    <property type="entry name" value="WD_REPEATS_REGION"/>
    <property type="match status" value="4"/>
</dbReference>
<evidence type="ECO:0000256" key="1">
    <source>
        <dbReference type="ARBA" id="ARBA00004123"/>
    </source>
</evidence>
<dbReference type="AlphaFoldDB" id="A0A433QYX5"/>
<evidence type="ECO:0000256" key="2">
    <source>
        <dbReference type="ARBA" id="ARBA00022574"/>
    </source>
</evidence>
<feature type="repeat" description="WD" evidence="9">
    <location>
        <begin position="422"/>
        <end position="457"/>
    </location>
</feature>
<sequence>MRAASRLFILGSNPPLEYFSKRMREGAFGNFWYSWKALIAILPPVAAAAIPRPIRIAVAFGKKKVRVFNTNLELFIAMQAVLSRANRFVNKPTRHSPHLPSQAMDLLTSYVSDSDDETLHDAPVVVKRPTVNLTPDVGEDSLVSNRLYTVPTATEIPVNVPYTDMMQPLVGPENPFNQRRLLQQNVLTGHVEEQVLNEYDFRIQQRTFTTFGYARDPSNLNGQLGAGIAGTGYVGDVNKAIQFNGATIHDSLPKSLRPNNGVQKKRLPRGDSSVLEGDNTYLGPWAGYKDEKIGVPVGPSEEEVARANAASSAAAEAGEKGKPKEIVVGKETSIFHGKSETDYQGRTYISVPQDLDVNLFAEPGSQECFIPKRCVHTWSGHTKGVSAIRFFPGSAHLLLSAGMDNKVKIWDVYHDRRCLRTFLGHNKAVRDITFSNDGRRFLSASYDKYVKLWDTETDGKLSWSHRGRFYLQFSVPGQCIKSFTTGKIPYCVKFNPEEDKQHIFLAGCSDKKVVQFDINTGEITQEYDQHLGAVNTITFVDDNRRFVTTSDDKTLRAWEYDIPVVIKYIAEPDMHSMPAVSLHPNRKWLACQSLDNQIVVYGSKDRFRMHRKKRFTGHLIAGYACQPNFSPDGRFIMSGDSEGNMWFWDWKSCKVLKKFKAHDGVTIGCEWNPHESSKVASCSWDGTIKYWD</sequence>
<dbReference type="PROSITE" id="PS00678">
    <property type="entry name" value="WD_REPEATS_1"/>
    <property type="match status" value="1"/>
</dbReference>
<dbReference type="InterPro" id="IPR001680">
    <property type="entry name" value="WD40_rpt"/>
</dbReference>
<feature type="repeat" description="WD" evidence="9">
    <location>
        <begin position="659"/>
        <end position="692"/>
    </location>
</feature>
<evidence type="ECO:0000256" key="5">
    <source>
        <dbReference type="ARBA" id="ARBA00022737"/>
    </source>
</evidence>